<sequence>MSSTPMIDELKEACGSNKFHNALRLFFLHDEADNEGLALVLIERCDELRASIGKKRQLLREGGIVEAPDNVVANANECLEESMYKDLQVLAAMTVLLDVVHEARTQKRRHVVTMEQFN</sequence>
<organism evidence="1 2">
    <name type="scientific">Artemisia annua</name>
    <name type="common">Sweet wormwood</name>
    <dbReference type="NCBI Taxonomy" id="35608"/>
    <lineage>
        <taxon>Eukaryota</taxon>
        <taxon>Viridiplantae</taxon>
        <taxon>Streptophyta</taxon>
        <taxon>Embryophyta</taxon>
        <taxon>Tracheophyta</taxon>
        <taxon>Spermatophyta</taxon>
        <taxon>Magnoliopsida</taxon>
        <taxon>eudicotyledons</taxon>
        <taxon>Gunneridae</taxon>
        <taxon>Pentapetalae</taxon>
        <taxon>asterids</taxon>
        <taxon>campanulids</taxon>
        <taxon>Asterales</taxon>
        <taxon>Asteraceae</taxon>
        <taxon>Asteroideae</taxon>
        <taxon>Anthemideae</taxon>
        <taxon>Artemisiinae</taxon>
        <taxon>Artemisia</taxon>
    </lineage>
</organism>
<reference evidence="1 2" key="1">
    <citation type="journal article" date="2018" name="Mol. Plant">
        <title>The genome of Artemisia annua provides insight into the evolution of Asteraceae family and artemisinin biosynthesis.</title>
        <authorList>
            <person name="Shen Q."/>
            <person name="Zhang L."/>
            <person name="Liao Z."/>
            <person name="Wang S."/>
            <person name="Yan T."/>
            <person name="Shi P."/>
            <person name="Liu M."/>
            <person name="Fu X."/>
            <person name="Pan Q."/>
            <person name="Wang Y."/>
            <person name="Lv Z."/>
            <person name="Lu X."/>
            <person name="Zhang F."/>
            <person name="Jiang W."/>
            <person name="Ma Y."/>
            <person name="Chen M."/>
            <person name="Hao X."/>
            <person name="Li L."/>
            <person name="Tang Y."/>
            <person name="Lv G."/>
            <person name="Zhou Y."/>
            <person name="Sun X."/>
            <person name="Brodelius P.E."/>
            <person name="Rose J.K.C."/>
            <person name="Tang K."/>
        </authorList>
    </citation>
    <scope>NUCLEOTIDE SEQUENCE [LARGE SCALE GENOMIC DNA]</scope>
    <source>
        <strain evidence="2">cv. Huhao1</strain>
        <tissue evidence="1">Leaf</tissue>
    </source>
</reference>
<comment type="caution">
    <text evidence="1">The sequence shown here is derived from an EMBL/GenBank/DDBJ whole genome shotgun (WGS) entry which is preliminary data.</text>
</comment>
<name>A0A2U1LLP0_ARTAN</name>
<protein>
    <submittedName>
        <fullName evidence="1">Uncharacterized protein</fullName>
    </submittedName>
</protein>
<proteinExistence type="predicted"/>
<dbReference type="EMBL" id="PKPP01008729">
    <property type="protein sequence ID" value="PWA49917.1"/>
    <property type="molecule type" value="Genomic_DNA"/>
</dbReference>
<dbReference type="Proteomes" id="UP000245207">
    <property type="component" value="Unassembled WGS sequence"/>
</dbReference>
<accession>A0A2U1LLP0</accession>
<gene>
    <name evidence="1" type="ORF">CTI12_AA426410</name>
</gene>
<evidence type="ECO:0000313" key="2">
    <source>
        <dbReference type="Proteomes" id="UP000245207"/>
    </source>
</evidence>
<keyword evidence="2" id="KW-1185">Reference proteome</keyword>
<dbReference type="AlphaFoldDB" id="A0A2U1LLP0"/>
<evidence type="ECO:0000313" key="1">
    <source>
        <dbReference type="EMBL" id="PWA49917.1"/>
    </source>
</evidence>